<dbReference type="Proteomes" id="UP000681722">
    <property type="component" value="Unassembled WGS sequence"/>
</dbReference>
<feature type="DNA-binding region" description="Homeobox" evidence="5">
    <location>
        <begin position="23"/>
        <end position="82"/>
    </location>
</feature>
<evidence type="ECO:0000313" key="11">
    <source>
        <dbReference type="EMBL" id="CAF3588266.1"/>
    </source>
</evidence>
<dbReference type="Gene3D" id="1.10.10.60">
    <property type="entry name" value="Homeodomain-like"/>
    <property type="match status" value="1"/>
</dbReference>
<evidence type="ECO:0000259" key="7">
    <source>
        <dbReference type="PROSITE" id="PS50071"/>
    </source>
</evidence>
<dbReference type="InterPro" id="IPR009057">
    <property type="entry name" value="Homeodomain-like_sf"/>
</dbReference>
<evidence type="ECO:0000256" key="5">
    <source>
        <dbReference type="PROSITE-ProRule" id="PRU00108"/>
    </source>
</evidence>
<dbReference type="CDD" id="cd00086">
    <property type="entry name" value="homeodomain"/>
    <property type="match status" value="1"/>
</dbReference>
<proteinExistence type="predicted"/>
<dbReference type="PROSITE" id="PS00027">
    <property type="entry name" value="HOMEOBOX_1"/>
    <property type="match status" value="1"/>
</dbReference>
<dbReference type="InterPro" id="IPR050649">
    <property type="entry name" value="Paired_Homeobox_TFs"/>
</dbReference>
<evidence type="ECO:0000256" key="2">
    <source>
        <dbReference type="ARBA" id="ARBA00023125"/>
    </source>
</evidence>
<dbReference type="PANTHER" id="PTHR24329">
    <property type="entry name" value="HOMEOBOX PROTEIN ARISTALESS"/>
    <property type="match status" value="1"/>
</dbReference>
<comment type="subcellular location">
    <subcellularLocation>
        <location evidence="1 5 6">Nucleus</location>
    </subcellularLocation>
</comment>
<evidence type="ECO:0000313" key="9">
    <source>
        <dbReference type="EMBL" id="CAF0803071.1"/>
    </source>
</evidence>
<dbReference type="EMBL" id="CAJOBC010000453">
    <property type="protein sequence ID" value="CAF3588266.1"/>
    <property type="molecule type" value="Genomic_DNA"/>
</dbReference>
<dbReference type="GO" id="GO:0000977">
    <property type="term" value="F:RNA polymerase II transcription regulatory region sequence-specific DNA binding"/>
    <property type="evidence" value="ECO:0007669"/>
    <property type="project" value="TreeGrafter"/>
</dbReference>
<dbReference type="Proteomes" id="UP000663829">
    <property type="component" value="Unassembled WGS sequence"/>
</dbReference>
<keyword evidence="2 5" id="KW-0238">DNA-binding</keyword>
<dbReference type="SUPFAM" id="SSF46689">
    <property type="entry name" value="Homeodomain-like"/>
    <property type="match status" value="1"/>
</dbReference>
<reference evidence="9" key="1">
    <citation type="submission" date="2021-02" db="EMBL/GenBank/DDBJ databases">
        <authorList>
            <person name="Nowell W R."/>
        </authorList>
    </citation>
    <scope>NUCLEOTIDE SEQUENCE</scope>
</reference>
<evidence type="ECO:0000313" key="10">
    <source>
        <dbReference type="EMBL" id="CAF3541819.1"/>
    </source>
</evidence>
<dbReference type="EMBL" id="CAJNOK010000565">
    <property type="protein sequence ID" value="CAF0761988.1"/>
    <property type="molecule type" value="Genomic_DNA"/>
</dbReference>
<comment type="caution">
    <text evidence="9">The sequence shown here is derived from an EMBL/GenBank/DDBJ whole genome shotgun (WGS) entry which is preliminary data.</text>
</comment>
<dbReference type="Proteomes" id="UP000682733">
    <property type="component" value="Unassembled WGS sequence"/>
</dbReference>
<dbReference type="InterPro" id="IPR017970">
    <property type="entry name" value="Homeobox_CS"/>
</dbReference>
<keyword evidence="12" id="KW-1185">Reference proteome</keyword>
<dbReference type="AlphaFoldDB" id="A0A813T1X6"/>
<evidence type="ECO:0000256" key="3">
    <source>
        <dbReference type="ARBA" id="ARBA00023155"/>
    </source>
</evidence>
<protein>
    <recommendedName>
        <fullName evidence="7">Homeobox domain-containing protein</fullName>
    </recommendedName>
</protein>
<dbReference type="GO" id="GO:0000981">
    <property type="term" value="F:DNA-binding transcription factor activity, RNA polymerase II-specific"/>
    <property type="evidence" value="ECO:0007669"/>
    <property type="project" value="InterPro"/>
</dbReference>
<dbReference type="EMBL" id="CAJOBA010000565">
    <property type="protein sequence ID" value="CAF3541819.1"/>
    <property type="molecule type" value="Genomic_DNA"/>
</dbReference>
<dbReference type="SMART" id="SM00389">
    <property type="entry name" value="HOX"/>
    <property type="match status" value="1"/>
</dbReference>
<evidence type="ECO:0000256" key="1">
    <source>
        <dbReference type="ARBA" id="ARBA00004123"/>
    </source>
</evidence>
<evidence type="ECO:0000313" key="8">
    <source>
        <dbReference type="EMBL" id="CAF0761988.1"/>
    </source>
</evidence>
<dbReference type="PROSITE" id="PS50071">
    <property type="entry name" value="HOMEOBOX_2"/>
    <property type="match status" value="1"/>
</dbReference>
<gene>
    <name evidence="9" type="ORF">GPM918_LOCUS3623</name>
    <name evidence="8" type="ORF">OVA965_LOCUS2603</name>
    <name evidence="11" type="ORF">SRO942_LOCUS3623</name>
    <name evidence="10" type="ORF">TMI583_LOCUS2603</name>
</gene>
<keyword evidence="3 5" id="KW-0371">Homeobox</keyword>
<feature type="domain" description="Homeobox" evidence="7">
    <location>
        <begin position="21"/>
        <end position="81"/>
    </location>
</feature>
<organism evidence="9 12">
    <name type="scientific">Didymodactylos carnosus</name>
    <dbReference type="NCBI Taxonomy" id="1234261"/>
    <lineage>
        <taxon>Eukaryota</taxon>
        <taxon>Metazoa</taxon>
        <taxon>Spiralia</taxon>
        <taxon>Gnathifera</taxon>
        <taxon>Rotifera</taxon>
        <taxon>Eurotatoria</taxon>
        <taxon>Bdelloidea</taxon>
        <taxon>Philodinida</taxon>
        <taxon>Philodinidae</taxon>
        <taxon>Didymodactylos</taxon>
    </lineage>
</organism>
<evidence type="ECO:0000313" key="12">
    <source>
        <dbReference type="Proteomes" id="UP000663829"/>
    </source>
</evidence>
<dbReference type="FunFam" id="1.10.10.60:FF:000291">
    <property type="entry name" value="ALX homeobox protein 1"/>
    <property type="match status" value="1"/>
</dbReference>
<dbReference type="Pfam" id="PF00046">
    <property type="entry name" value="Homeodomain"/>
    <property type="match status" value="1"/>
</dbReference>
<dbReference type="InterPro" id="IPR001356">
    <property type="entry name" value="HD"/>
</dbReference>
<dbReference type="PANTHER" id="PTHR24329:SF543">
    <property type="entry name" value="FI01017P-RELATED"/>
    <property type="match status" value="1"/>
</dbReference>
<dbReference type="EMBL" id="CAJNOQ010000453">
    <property type="protein sequence ID" value="CAF0803071.1"/>
    <property type="molecule type" value="Genomic_DNA"/>
</dbReference>
<evidence type="ECO:0000256" key="4">
    <source>
        <dbReference type="ARBA" id="ARBA00023242"/>
    </source>
</evidence>
<evidence type="ECO:0000256" key="6">
    <source>
        <dbReference type="RuleBase" id="RU000682"/>
    </source>
</evidence>
<name>A0A813T1X6_9BILA</name>
<dbReference type="Proteomes" id="UP000677228">
    <property type="component" value="Unassembled WGS sequence"/>
</dbReference>
<sequence>MNRKYCIDDTSSNIEILTPPRKQRRNRTTFTVKQLEALEQVFKKSHYPDVFARENLAIKMDLTEARVQVWFQNRRAKWRKSQRGYVENTSQIYELPCHYSTKSHHRDRKKEYSSQSSWNTYLSHIIKDSFDVTDLSSLNKKNISYEQPLLPTNTLSKTDFNTPQTRSYILNNLLSYGLFSQAYHAERFNIYDNPQAMDLTKYNVLC</sequence>
<dbReference type="OrthoDB" id="6159439at2759"/>
<keyword evidence="4 5" id="KW-0539">Nucleus</keyword>
<dbReference type="GO" id="GO:0005634">
    <property type="term" value="C:nucleus"/>
    <property type="evidence" value="ECO:0007669"/>
    <property type="project" value="UniProtKB-SubCell"/>
</dbReference>
<accession>A0A813T1X6</accession>